<gene>
    <name evidence="2" type="ORF">LZ016_05805</name>
</gene>
<dbReference type="EMBL" id="JAKZHW010000001">
    <property type="protein sequence ID" value="MCH8615613.1"/>
    <property type="molecule type" value="Genomic_DNA"/>
</dbReference>
<accession>A0ABS9VKW8</accession>
<dbReference type="InterPro" id="IPR019290">
    <property type="entry name" value="GlycosylTrfase-like_prok"/>
</dbReference>
<comment type="caution">
    <text evidence="2">The sequence shown here is derived from an EMBL/GenBank/DDBJ whole genome shotgun (WGS) entry which is preliminary data.</text>
</comment>
<organism evidence="2 3">
    <name type="scientific">Sphingomonas telluris</name>
    <dbReference type="NCBI Taxonomy" id="2907998"/>
    <lineage>
        <taxon>Bacteria</taxon>
        <taxon>Pseudomonadati</taxon>
        <taxon>Pseudomonadota</taxon>
        <taxon>Alphaproteobacteria</taxon>
        <taxon>Sphingomonadales</taxon>
        <taxon>Sphingomonadaceae</taxon>
        <taxon>Sphingomonas</taxon>
    </lineage>
</organism>
<dbReference type="Gene3D" id="3.90.550.10">
    <property type="entry name" value="Spore Coat Polysaccharide Biosynthesis Protein SpsA, Chain A"/>
    <property type="match status" value="1"/>
</dbReference>
<dbReference type="InterPro" id="IPR029044">
    <property type="entry name" value="Nucleotide-diphossugar_trans"/>
</dbReference>
<dbReference type="Proteomes" id="UP001203058">
    <property type="component" value="Unassembled WGS sequence"/>
</dbReference>
<name>A0ABS9VKW8_9SPHN</name>
<dbReference type="SUPFAM" id="SSF53448">
    <property type="entry name" value="Nucleotide-diphospho-sugar transferases"/>
    <property type="match status" value="1"/>
</dbReference>
<proteinExistence type="predicted"/>
<sequence length="159" mass="18419">MRASFYGGFREAKDDELSERPSSPLTRSDLIRCNWIAMIASVMFDRDKLVGIGGFNENLGMCEDWDAYLRLSRRYSFGCHSNIVATYVRHSGNMSNAVPKLRKWIRTVRKLEKARGLTIDEMAAWHEGEAVWRSFYPRPARDPVFVRVRRRLALMGWAA</sequence>
<dbReference type="Pfam" id="PF10111">
    <property type="entry name" value="Glyco_tranf_2_2"/>
    <property type="match status" value="1"/>
</dbReference>
<keyword evidence="3" id="KW-1185">Reference proteome</keyword>
<evidence type="ECO:0000313" key="2">
    <source>
        <dbReference type="EMBL" id="MCH8615613.1"/>
    </source>
</evidence>
<protein>
    <recommendedName>
        <fullName evidence="1">Glycosyltransferase 2-like prokaryotic type domain-containing protein</fullName>
    </recommendedName>
</protein>
<reference evidence="2 3" key="1">
    <citation type="submission" date="2022-03" db="EMBL/GenBank/DDBJ databases">
        <authorList>
            <person name="Jo J.-H."/>
            <person name="Im W.-T."/>
        </authorList>
    </citation>
    <scope>NUCLEOTIDE SEQUENCE [LARGE SCALE GENOMIC DNA]</scope>
    <source>
        <strain evidence="2 3">SM33</strain>
    </source>
</reference>
<evidence type="ECO:0000259" key="1">
    <source>
        <dbReference type="Pfam" id="PF10111"/>
    </source>
</evidence>
<feature type="domain" description="Glycosyltransferase 2-like prokaryotic type" evidence="1">
    <location>
        <begin position="40"/>
        <end position="120"/>
    </location>
</feature>
<evidence type="ECO:0000313" key="3">
    <source>
        <dbReference type="Proteomes" id="UP001203058"/>
    </source>
</evidence>